<keyword evidence="3" id="KW-0227">DNA damage</keyword>
<dbReference type="SMART" id="SM01030">
    <property type="entry name" value="BHD_1"/>
    <property type="match status" value="1"/>
</dbReference>
<dbReference type="PANTHER" id="PTHR12135:SF2">
    <property type="entry name" value="DNA REPAIR PROTEIN RAD34"/>
    <property type="match status" value="1"/>
</dbReference>
<dbReference type="Pfam" id="PF03835">
    <property type="entry name" value="Rad4"/>
    <property type="match status" value="1"/>
</dbReference>
<dbReference type="Proteomes" id="UP000224854">
    <property type="component" value="Unassembled WGS sequence"/>
</dbReference>
<keyword evidence="4" id="KW-0234">DNA repair</keyword>
<evidence type="ECO:0000256" key="4">
    <source>
        <dbReference type="ARBA" id="ARBA00023204"/>
    </source>
</evidence>
<feature type="region of interest" description="Disordered" evidence="6">
    <location>
        <begin position="768"/>
        <end position="873"/>
    </location>
</feature>
<dbReference type="GO" id="GO:0000111">
    <property type="term" value="C:nucleotide-excision repair factor 2 complex"/>
    <property type="evidence" value="ECO:0007669"/>
    <property type="project" value="TreeGrafter"/>
</dbReference>
<feature type="region of interest" description="Disordered" evidence="6">
    <location>
        <begin position="1"/>
        <end position="79"/>
    </location>
</feature>
<feature type="compositionally biased region" description="Basic and acidic residues" evidence="6">
    <location>
        <begin position="501"/>
        <end position="511"/>
    </location>
</feature>
<dbReference type="AlphaFoldDB" id="A0A2C5ZVL7"/>
<feature type="compositionally biased region" description="Basic residues" evidence="6">
    <location>
        <begin position="1"/>
        <end position="11"/>
    </location>
</feature>
<organism evidence="10 11">
    <name type="scientific">Ophiocordyceps australis</name>
    <dbReference type="NCBI Taxonomy" id="1399860"/>
    <lineage>
        <taxon>Eukaryota</taxon>
        <taxon>Fungi</taxon>
        <taxon>Dikarya</taxon>
        <taxon>Ascomycota</taxon>
        <taxon>Pezizomycotina</taxon>
        <taxon>Sordariomycetes</taxon>
        <taxon>Hypocreomycetidae</taxon>
        <taxon>Hypocreales</taxon>
        <taxon>Ophiocordycipitaceae</taxon>
        <taxon>Ophiocordyceps</taxon>
    </lineage>
</organism>
<dbReference type="GO" id="GO:0071942">
    <property type="term" value="C:XPC complex"/>
    <property type="evidence" value="ECO:0007669"/>
    <property type="project" value="TreeGrafter"/>
</dbReference>
<dbReference type="GO" id="GO:0006298">
    <property type="term" value="P:mismatch repair"/>
    <property type="evidence" value="ECO:0007669"/>
    <property type="project" value="TreeGrafter"/>
</dbReference>
<evidence type="ECO:0000313" key="10">
    <source>
        <dbReference type="EMBL" id="PHH83504.1"/>
    </source>
</evidence>
<dbReference type="Pfam" id="PF10404">
    <property type="entry name" value="BHD_2"/>
    <property type="match status" value="1"/>
</dbReference>
<dbReference type="SUPFAM" id="SSF54001">
    <property type="entry name" value="Cysteine proteinases"/>
    <property type="match status" value="1"/>
</dbReference>
<dbReference type="GO" id="GO:0005737">
    <property type="term" value="C:cytoplasm"/>
    <property type="evidence" value="ECO:0007669"/>
    <property type="project" value="TreeGrafter"/>
</dbReference>
<dbReference type="Gene3D" id="2.20.20.110">
    <property type="entry name" value="Rad4, beta-hairpin domain BHD1"/>
    <property type="match status" value="1"/>
</dbReference>
<dbReference type="InterPro" id="IPR042488">
    <property type="entry name" value="Rad4_BHD3_sf"/>
</dbReference>
<feature type="region of interest" description="Disordered" evidence="6">
    <location>
        <begin position="146"/>
        <end position="185"/>
    </location>
</feature>
<dbReference type="SMART" id="SM01031">
    <property type="entry name" value="BHD_2"/>
    <property type="match status" value="1"/>
</dbReference>
<comment type="subcellular location">
    <subcellularLocation>
        <location evidence="1">Nucleus</location>
    </subcellularLocation>
</comment>
<feature type="compositionally biased region" description="Low complexity" evidence="6">
    <location>
        <begin position="316"/>
        <end position="326"/>
    </location>
</feature>
<dbReference type="GO" id="GO:0006289">
    <property type="term" value="P:nucleotide-excision repair"/>
    <property type="evidence" value="ECO:0007669"/>
    <property type="project" value="InterPro"/>
</dbReference>
<dbReference type="GO" id="GO:0003684">
    <property type="term" value="F:damaged DNA binding"/>
    <property type="evidence" value="ECO:0007669"/>
    <property type="project" value="InterPro"/>
</dbReference>
<dbReference type="Gene3D" id="3.90.260.10">
    <property type="entry name" value="Transglutaminase-like"/>
    <property type="match status" value="1"/>
</dbReference>
<dbReference type="GO" id="GO:0003697">
    <property type="term" value="F:single-stranded DNA binding"/>
    <property type="evidence" value="ECO:0007669"/>
    <property type="project" value="TreeGrafter"/>
</dbReference>
<keyword evidence="5" id="KW-0539">Nucleus</keyword>
<evidence type="ECO:0000259" key="9">
    <source>
        <dbReference type="SMART" id="SM01032"/>
    </source>
</evidence>
<dbReference type="SMART" id="SM01032">
    <property type="entry name" value="BHD_3"/>
    <property type="match status" value="1"/>
</dbReference>
<sequence length="873" mass="99041">MPPIVPRKRLPTLHDELDAVATPHSRQSASVAPGTCQGGSDSSLTSLSDEEFEDVVDPKRQKVKQRASNDSEDDEDDDDDIEFEDVAAPEQQAIDAPVTSGDLELTLDKNPQFSYVASLGDKRGAIMISHLTPTLWDEVDRWRRNSGLETPPSPPKPLNRARTRGQHKISGEKGLNKLDSDREGRDWDKSAKKLETCHVDMSHGDPLFRLMQYLVPWWKQRFRITAPGLRKRGYMPMERLDRLIKAHKTEFDDAQRFGERIPNIEAFRKHAQDCQGSRDVGSQLFTALLRGLGLEARLAIKPTKDETARKTRNRNKSSSSNASQKNLQPDFADTDDESIVEMDLSPKEVQTATRRFDLDLEYPHYWTEVLSPVTNKYLPVESIVKGVVATNKDLVESLAPRGLKADKARQILAYVVGHSPDGTAKDLTIRYLKKQVFPGRTKGARMPMERIPIYNHNGKVKRYEQIDWFKSVMAGYVRGTEKHPLTEADELEDSTDLTPAKPEKKEVKEGQETLQYYKQSKEFVLERHLKREEALKPGASPVKIFKNKSKGGKLEDEDVYLRTDVLQVKSAETWHKQGRAPLPGEQPLKRVPYRAATLNRRREILEAEAATGEKVLQGLYSHGQTDWIIPPPIKNGVIPKNEYGNIDLFAEHMCPKGAVHIPYRGAVRVCKRLQIDYAEAVVDFEFGHRMAVPVIRGVVIAEEYHDQLIIELEKDEAERARKEDEKRRKTVLGRWRKFIMGLRIVERIRQDYGDIDEGVLELGHAKKRDAAPESDVDMGGGFLPEGYEEEEEEERKKEETHATASFFPTGGSDDENSDGGLIMEVEDARHAPEVADPNMAQGTQEETRKERVKGTKARGESKRTGMRTRSQRK</sequence>
<feature type="domain" description="Rad4 beta-hairpin" evidence="8">
    <location>
        <begin position="568"/>
        <end position="631"/>
    </location>
</feature>
<feature type="domain" description="Rad4 beta-hairpin" evidence="7">
    <location>
        <begin position="507"/>
        <end position="566"/>
    </location>
</feature>
<protein>
    <recommendedName>
        <fullName evidence="12">Rad4 beta-hairpin domain-containing protein</fullName>
    </recommendedName>
</protein>
<evidence type="ECO:0000256" key="5">
    <source>
        <dbReference type="ARBA" id="ARBA00023242"/>
    </source>
</evidence>
<feature type="compositionally biased region" description="Basic and acidic residues" evidence="6">
    <location>
        <begin position="845"/>
        <end position="863"/>
    </location>
</feature>
<dbReference type="FunFam" id="3.30.70.2460:FF:000001">
    <property type="entry name" value="DNA repair protein Rad4 family"/>
    <property type="match status" value="1"/>
</dbReference>
<dbReference type="EMBL" id="NJEU01000010">
    <property type="protein sequence ID" value="PHH83504.1"/>
    <property type="molecule type" value="Genomic_DNA"/>
</dbReference>
<evidence type="ECO:0000256" key="1">
    <source>
        <dbReference type="ARBA" id="ARBA00004123"/>
    </source>
</evidence>
<evidence type="ECO:0000313" key="11">
    <source>
        <dbReference type="Proteomes" id="UP000224854"/>
    </source>
</evidence>
<dbReference type="InterPro" id="IPR018327">
    <property type="entry name" value="BHD_2"/>
</dbReference>
<keyword evidence="11" id="KW-1185">Reference proteome</keyword>
<dbReference type="Gene3D" id="3.30.70.2460">
    <property type="entry name" value="Rad4, beta-hairpin domain BHD3"/>
    <property type="match status" value="1"/>
</dbReference>
<evidence type="ECO:0000256" key="3">
    <source>
        <dbReference type="ARBA" id="ARBA00022763"/>
    </source>
</evidence>
<dbReference type="InterPro" id="IPR018325">
    <property type="entry name" value="Rad4/PNGase_transGLS-fold"/>
</dbReference>
<proteinExistence type="inferred from homology"/>
<feature type="region of interest" description="Disordered" evidence="6">
    <location>
        <begin position="303"/>
        <end position="332"/>
    </location>
</feature>
<dbReference type="Pfam" id="PF10403">
    <property type="entry name" value="BHD_1"/>
    <property type="match status" value="1"/>
</dbReference>
<feature type="compositionally biased region" description="Basic and acidic residues" evidence="6">
    <location>
        <begin position="169"/>
        <end position="185"/>
    </location>
</feature>
<dbReference type="InterPro" id="IPR018328">
    <property type="entry name" value="Rad4_beta-hairpin_dom3"/>
</dbReference>
<dbReference type="OrthoDB" id="300780at2759"/>
<accession>A0A2C5ZVL7</accession>
<reference evidence="10 11" key="1">
    <citation type="submission" date="2017-06" db="EMBL/GenBank/DDBJ databases">
        <title>Ant-infecting Ophiocordyceps genomes reveal a high diversity of potential behavioral manipulation genes and a possible major role for enterotoxins.</title>
        <authorList>
            <person name="De Bekker C."/>
            <person name="Evans H.C."/>
            <person name="Brachmann A."/>
            <person name="Hughes D.P."/>
        </authorList>
    </citation>
    <scope>NUCLEOTIDE SEQUENCE [LARGE SCALE GENOMIC DNA]</scope>
    <source>
        <strain evidence="10 11">1348a</strain>
    </source>
</reference>
<feature type="compositionally biased region" description="Acidic residues" evidence="6">
    <location>
        <begin position="70"/>
        <end position="79"/>
    </location>
</feature>
<evidence type="ECO:0000256" key="2">
    <source>
        <dbReference type="ARBA" id="ARBA00009525"/>
    </source>
</evidence>
<feature type="compositionally biased region" description="Basic residues" evidence="6">
    <location>
        <begin position="864"/>
        <end position="873"/>
    </location>
</feature>
<evidence type="ECO:0000259" key="7">
    <source>
        <dbReference type="SMART" id="SM01030"/>
    </source>
</evidence>
<dbReference type="InterPro" id="IPR004583">
    <property type="entry name" value="DNA_repair_Rad4"/>
</dbReference>
<dbReference type="InterPro" id="IPR018326">
    <property type="entry name" value="Rad4_beta-hairpin_dom1"/>
</dbReference>
<evidence type="ECO:0000259" key="8">
    <source>
        <dbReference type="SMART" id="SM01031"/>
    </source>
</evidence>
<dbReference type="PANTHER" id="PTHR12135">
    <property type="entry name" value="DNA REPAIR PROTEIN XP-C / RAD4"/>
    <property type="match status" value="1"/>
</dbReference>
<comment type="similarity">
    <text evidence="2">Belongs to the XPC family.</text>
</comment>
<comment type="caution">
    <text evidence="10">The sequence shown here is derived from an EMBL/GenBank/DDBJ whole genome shotgun (WGS) entry which is preliminary data.</text>
</comment>
<feature type="compositionally biased region" description="Low complexity" evidence="6">
    <location>
        <begin position="38"/>
        <end position="47"/>
    </location>
</feature>
<dbReference type="InterPro" id="IPR038765">
    <property type="entry name" value="Papain-like_cys_pep_sf"/>
</dbReference>
<evidence type="ECO:0000256" key="6">
    <source>
        <dbReference type="SAM" id="MobiDB-lite"/>
    </source>
</evidence>
<feature type="region of interest" description="Disordered" evidence="6">
    <location>
        <begin position="484"/>
        <end position="511"/>
    </location>
</feature>
<evidence type="ECO:0008006" key="12">
    <source>
        <dbReference type="Google" id="ProtNLM"/>
    </source>
</evidence>
<feature type="domain" description="Rad4 beta-hairpin" evidence="9">
    <location>
        <begin position="638"/>
        <end position="712"/>
    </location>
</feature>
<dbReference type="Pfam" id="PF10405">
    <property type="entry name" value="BHD_3"/>
    <property type="match status" value="1"/>
</dbReference>
<gene>
    <name evidence="10" type="ORF">CDD82_55</name>
</gene>
<name>A0A2C5ZVL7_9HYPO</name>
<dbReference type="InterPro" id="IPR036985">
    <property type="entry name" value="Transglutaminase-like_sf"/>
</dbReference>